<keyword evidence="1" id="KW-0378">Hydrolase</keyword>
<dbReference type="InterPro" id="IPR036412">
    <property type="entry name" value="HAD-like_sf"/>
</dbReference>
<name>A0A2Y9AVJ6_9RHOB</name>
<dbReference type="Proteomes" id="UP000251571">
    <property type="component" value="Unassembled WGS sequence"/>
</dbReference>
<dbReference type="Gene3D" id="1.10.150.240">
    <property type="entry name" value="Putative phosphatase, domain 2"/>
    <property type="match status" value="1"/>
</dbReference>
<dbReference type="RefSeq" id="WP_170125449.1">
    <property type="nucleotide sequence ID" value="NZ_QGDJ01000007.1"/>
</dbReference>
<keyword evidence="3" id="KW-1185">Reference proteome</keyword>
<proteinExistence type="predicted"/>
<evidence type="ECO:0000313" key="1">
    <source>
        <dbReference type="EMBL" id="PWJ17017.1"/>
    </source>
</evidence>
<gene>
    <name evidence="1" type="ORF">BCF38_107130</name>
    <name evidence="2" type="ORF">SAMN05421539_107130</name>
</gene>
<dbReference type="EMBL" id="UETC01000007">
    <property type="protein sequence ID" value="SSA48354.1"/>
    <property type="molecule type" value="Genomic_DNA"/>
</dbReference>
<dbReference type="InterPro" id="IPR023214">
    <property type="entry name" value="HAD_sf"/>
</dbReference>
<dbReference type="Proteomes" id="UP000245839">
    <property type="component" value="Unassembled WGS sequence"/>
</dbReference>
<dbReference type="InterPro" id="IPR044999">
    <property type="entry name" value="CbbY-like"/>
</dbReference>
<dbReference type="PANTHER" id="PTHR42896:SF2">
    <property type="entry name" value="CBBY-LIKE PROTEIN"/>
    <property type="match status" value="1"/>
</dbReference>
<reference evidence="1 3" key="2">
    <citation type="submission" date="2018-03" db="EMBL/GenBank/DDBJ databases">
        <title>Genomic Encyclopedia of Archaeal and Bacterial Type Strains, Phase II (KMG-II): from individual species to whole genera.</title>
        <authorList>
            <person name="Goeker M."/>
        </authorList>
    </citation>
    <scope>NUCLEOTIDE SEQUENCE [LARGE SCALE GENOMIC DNA]</scope>
    <source>
        <strain evidence="1 3">DSM 25227</strain>
    </source>
</reference>
<dbReference type="PANTHER" id="PTHR42896">
    <property type="entry name" value="XYLULOSE-1,5-BISPHOSPHATE (XUBP) PHOSPHATASE"/>
    <property type="match status" value="1"/>
</dbReference>
<reference evidence="2 4" key="1">
    <citation type="submission" date="2016-10" db="EMBL/GenBank/DDBJ databases">
        <authorList>
            <person name="Cai Z."/>
        </authorList>
    </citation>
    <scope>NUCLEOTIDE SEQUENCE [LARGE SCALE GENOMIC DNA]</scope>
    <source>
        <strain evidence="2 4">DSM 25227</strain>
    </source>
</reference>
<organism evidence="2 4">
    <name type="scientific">Jannaschia seohaensis</name>
    <dbReference type="NCBI Taxonomy" id="475081"/>
    <lineage>
        <taxon>Bacteria</taxon>
        <taxon>Pseudomonadati</taxon>
        <taxon>Pseudomonadota</taxon>
        <taxon>Alphaproteobacteria</taxon>
        <taxon>Rhodobacterales</taxon>
        <taxon>Roseobacteraceae</taxon>
        <taxon>Jannaschia</taxon>
    </lineage>
</organism>
<dbReference type="InterPro" id="IPR006439">
    <property type="entry name" value="HAD-SF_hydro_IA"/>
</dbReference>
<dbReference type="InterPro" id="IPR023198">
    <property type="entry name" value="PGP-like_dom2"/>
</dbReference>
<protein>
    <submittedName>
        <fullName evidence="1">HAD superfamily hydrolase (TIGR01509 family)</fullName>
    </submittedName>
    <submittedName>
        <fullName evidence="2">Haloacid dehalogenase superfamily, subfamily IA, variant 3 with third motif having DD or ED</fullName>
    </submittedName>
</protein>
<dbReference type="Gene3D" id="3.40.50.1000">
    <property type="entry name" value="HAD superfamily/HAD-like"/>
    <property type="match status" value="1"/>
</dbReference>
<dbReference type="GO" id="GO:0016787">
    <property type="term" value="F:hydrolase activity"/>
    <property type="evidence" value="ECO:0007669"/>
    <property type="project" value="UniProtKB-KW"/>
</dbReference>
<dbReference type="NCBIfam" id="TIGR01509">
    <property type="entry name" value="HAD-SF-IA-v3"/>
    <property type="match status" value="1"/>
</dbReference>
<dbReference type="EMBL" id="QGDJ01000007">
    <property type="protein sequence ID" value="PWJ17017.1"/>
    <property type="molecule type" value="Genomic_DNA"/>
</dbReference>
<evidence type="ECO:0000313" key="4">
    <source>
        <dbReference type="Proteomes" id="UP000251571"/>
    </source>
</evidence>
<evidence type="ECO:0000313" key="2">
    <source>
        <dbReference type="EMBL" id="SSA48354.1"/>
    </source>
</evidence>
<accession>A0A2Y9AVJ6</accession>
<dbReference type="SUPFAM" id="SSF56784">
    <property type="entry name" value="HAD-like"/>
    <property type="match status" value="1"/>
</dbReference>
<dbReference type="Pfam" id="PF00702">
    <property type="entry name" value="Hydrolase"/>
    <property type="match status" value="1"/>
</dbReference>
<sequence>MTHTAILFGSIGTLAETSELQRRAYNAAFAAHDLDWVWERQRYYRMLNRPGGRARLADYAVDAGQSVDVDAVHATKERVFASLVDRSGLEPRPGVVETISTARHRGVPVGLCTTTTPAQVGLVLDGLAPHVTQVDFDWVGDVTMVDRPKPAPDIYLAALDALGLKPAGVLAIEDTPESAEAARAAGLSVVGFPGEAGKGRAFPSDAPVVDRLGAHIVDGNLKLAAE</sequence>
<dbReference type="AlphaFoldDB" id="A0A2Y9AVJ6"/>
<evidence type="ECO:0000313" key="3">
    <source>
        <dbReference type="Proteomes" id="UP000245839"/>
    </source>
</evidence>